<keyword evidence="5" id="KW-0963">Cytoplasm</keyword>
<keyword evidence="8" id="KW-1185">Reference proteome</keyword>
<evidence type="ECO:0000256" key="1">
    <source>
        <dbReference type="ARBA" id="ARBA00009018"/>
    </source>
</evidence>
<dbReference type="SUPFAM" id="SSF52540">
    <property type="entry name" value="P-loop containing nucleoside triphosphate hydrolases"/>
    <property type="match status" value="1"/>
</dbReference>
<comment type="similarity">
    <text evidence="1 5">Belongs to the CoaE family.</text>
</comment>
<comment type="pathway">
    <text evidence="5">Cofactor biosynthesis; coenzyme A biosynthesis; CoA from (R)-pantothenate: step 5/5.</text>
</comment>
<evidence type="ECO:0000256" key="3">
    <source>
        <dbReference type="ARBA" id="ARBA00022840"/>
    </source>
</evidence>
<dbReference type="UniPathway" id="UPA00241">
    <property type="reaction ID" value="UER00356"/>
</dbReference>
<dbReference type="PROSITE" id="PS51219">
    <property type="entry name" value="DPCK"/>
    <property type="match status" value="1"/>
</dbReference>
<dbReference type="HAMAP" id="MF_00376">
    <property type="entry name" value="Dephospho_CoA_kinase"/>
    <property type="match status" value="1"/>
</dbReference>
<name>A0A225E4N4_9BACT</name>
<reference evidence="8" key="1">
    <citation type="submission" date="2017-06" db="EMBL/GenBank/DDBJ databases">
        <title>Genome analysis of Fimbriiglobus ruber SP5, the first member of the order Planctomycetales with confirmed chitinolytic capability.</title>
        <authorList>
            <person name="Ravin N.V."/>
            <person name="Rakitin A.L."/>
            <person name="Ivanova A.A."/>
            <person name="Beletsky A.V."/>
            <person name="Kulichevskaya I.S."/>
            <person name="Mardanov A.V."/>
            <person name="Dedysh S.N."/>
        </authorList>
    </citation>
    <scope>NUCLEOTIDE SEQUENCE [LARGE SCALE GENOMIC DNA]</scope>
    <source>
        <strain evidence="8">SP5</strain>
    </source>
</reference>
<evidence type="ECO:0000256" key="6">
    <source>
        <dbReference type="NCBIfam" id="TIGR00152"/>
    </source>
</evidence>
<keyword evidence="5 7" id="KW-0418">Kinase</keyword>
<evidence type="ECO:0000256" key="5">
    <source>
        <dbReference type="HAMAP-Rule" id="MF_00376"/>
    </source>
</evidence>
<evidence type="ECO:0000256" key="4">
    <source>
        <dbReference type="ARBA" id="ARBA00022993"/>
    </source>
</evidence>
<comment type="caution">
    <text evidence="7">The sequence shown here is derived from an EMBL/GenBank/DDBJ whole genome shotgun (WGS) entry which is preliminary data.</text>
</comment>
<dbReference type="GO" id="GO:0004140">
    <property type="term" value="F:dephospho-CoA kinase activity"/>
    <property type="evidence" value="ECO:0007669"/>
    <property type="project" value="UniProtKB-UniRule"/>
</dbReference>
<dbReference type="InterPro" id="IPR001977">
    <property type="entry name" value="Depp_CoAkinase"/>
</dbReference>
<feature type="binding site" evidence="5">
    <location>
        <begin position="16"/>
        <end position="21"/>
    </location>
    <ligand>
        <name>ATP</name>
        <dbReference type="ChEBI" id="CHEBI:30616"/>
    </ligand>
</feature>
<gene>
    <name evidence="5" type="primary">coaE</name>
    <name evidence="7" type="ORF">FRUB_03244</name>
</gene>
<evidence type="ECO:0000313" key="7">
    <source>
        <dbReference type="EMBL" id="OWK43645.1"/>
    </source>
</evidence>
<dbReference type="EMBL" id="NIDE01000004">
    <property type="protein sequence ID" value="OWK43645.1"/>
    <property type="molecule type" value="Genomic_DNA"/>
</dbReference>
<dbReference type="Proteomes" id="UP000214646">
    <property type="component" value="Unassembled WGS sequence"/>
</dbReference>
<comment type="subcellular location">
    <subcellularLocation>
        <location evidence="5">Cytoplasm</location>
    </subcellularLocation>
</comment>
<evidence type="ECO:0000256" key="2">
    <source>
        <dbReference type="ARBA" id="ARBA00022741"/>
    </source>
</evidence>
<keyword evidence="4 5" id="KW-0173">Coenzyme A biosynthesis</keyword>
<dbReference type="CDD" id="cd02022">
    <property type="entry name" value="DPCK"/>
    <property type="match status" value="1"/>
</dbReference>
<evidence type="ECO:0000313" key="8">
    <source>
        <dbReference type="Proteomes" id="UP000214646"/>
    </source>
</evidence>
<dbReference type="Gene3D" id="3.40.50.300">
    <property type="entry name" value="P-loop containing nucleotide triphosphate hydrolases"/>
    <property type="match status" value="1"/>
</dbReference>
<keyword evidence="5" id="KW-0808">Transferase</keyword>
<dbReference type="EC" id="2.7.1.24" evidence="5 6"/>
<proteinExistence type="inferred from homology"/>
<accession>A0A225E4N4</accession>
<keyword evidence="3 5" id="KW-0067">ATP-binding</keyword>
<dbReference type="GO" id="GO:0015937">
    <property type="term" value="P:coenzyme A biosynthetic process"/>
    <property type="evidence" value="ECO:0007669"/>
    <property type="project" value="UniProtKB-UniRule"/>
</dbReference>
<dbReference type="RefSeq" id="WP_088254460.1">
    <property type="nucleotide sequence ID" value="NZ_NIDE01000004.1"/>
</dbReference>
<dbReference type="Pfam" id="PF01121">
    <property type="entry name" value="CoaE"/>
    <property type="match status" value="1"/>
</dbReference>
<keyword evidence="2 5" id="KW-0547">Nucleotide-binding</keyword>
<dbReference type="GO" id="GO:0005524">
    <property type="term" value="F:ATP binding"/>
    <property type="evidence" value="ECO:0007669"/>
    <property type="project" value="UniProtKB-UniRule"/>
</dbReference>
<organism evidence="7 8">
    <name type="scientific">Fimbriiglobus ruber</name>
    <dbReference type="NCBI Taxonomy" id="1908690"/>
    <lineage>
        <taxon>Bacteria</taxon>
        <taxon>Pseudomonadati</taxon>
        <taxon>Planctomycetota</taxon>
        <taxon>Planctomycetia</taxon>
        <taxon>Gemmatales</taxon>
        <taxon>Gemmataceae</taxon>
        <taxon>Fimbriiglobus</taxon>
    </lineage>
</organism>
<sequence>MTTPHKLVIGIVGAIGAGKSAAAAAFARRGGAVVDADRLGHAVLERPDVKNELVTRWGTEVIKPDGTANRRAVAAIVFNSPAERRVLEGVVFPHIRRMAVEAVETARADPAARFVVLDAAVMLEAGWNGACDRIVYVDAARPVRLARLAERNGWGEDEVTAREAAQLPAAEKRATADAVVINDGTRDGLQEQVDRLLTLWDL</sequence>
<dbReference type="PANTHER" id="PTHR10695">
    <property type="entry name" value="DEPHOSPHO-COA KINASE-RELATED"/>
    <property type="match status" value="1"/>
</dbReference>
<dbReference type="PANTHER" id="PTHR10695:SF46">
    <property type="entry name" value="BIFUNCTIONAL COENZYME A SYNTHASE-RELATED"/>
    <property type="match status" value="1"/>
</dbReference>
<protein>
    <recommendedName>
        <fullName evidence="5 6">Dephospho-CoA kinase</fullName>
        <ecNumber evidence="5 6">2.7.1.24</ecNumber>
    </recommendedName>
    <alternativeName>
        <fullName evidence="5">Dephosphocoenzyme A kinase</fullName>
    </alternativeName>
</protein>
<dbReference type="AlphaFoldDB" id="A0A225E4N4"/>
<dbReference type="OrthoDB" id="9812943at2"/>
<comment type="catalytic activity">
    <reaction evidence="5">
        <text>3'-dephospho-CoA + ATP = ADP + CoA + H(+)</text>
        <dbReference type="Rhea" id="RHEA:18245"/>
        <dbReference type="ChEBI" id="CHEBI:15378"/>
        <dbReference type="ChEBI" id="CHEBI:30616"/>
        <dbReference type="ChEBI" id="CHEBI:57287"/>
        <dbReference type="ChEBI" id="CHEBI:57328"/>
        <dbReference type="ChEBI" id="CHEBI:456216"/>
        <dbReference type="EC" id="2.7.1.24"/>
    </reaction>
</comment>
<dbReference type="InterPro" id="IPR027417">
    <property type="entry name" value="P-loop_NTPase"/>
</dbReference>
<dbReference type="NCBIfam" id="TIGR00152">
    <property type="entry name" value="dephospho-CoA kinase"/>
    <property type="match status" value="1"/>
</dbReference>
<dbReference type="GO" id="GO:0005737">
    <property type="term" value="C:cytoplasm"/>
    <property type="evidence" value="ECO:0007669"/>
    <property type="project" value="UniProtKB-SubCell"/>
</dbReference>
<comment type="function">
    <text evidence="5">Catalyzes the phosphorylation of the 3'-hydroxyl group of dephosphocoenzyme A to form coenzyme A.</text>
</comment>